<dbReference type="Gene3D" id="2.30.30.60">
    <property type="match status" value="1"/>
</dbReference>
<protein>
    <recommendedName>
        <fullName evidence="5">Small-conductance mechanosensitive channel</fullName>
    </recommendedName>
</protein>
<proteinExistence type="inferred from homology"/>
<evidence type="ECO:0000256" key="1">
    <source>
        <dbReference type="ARBA" id="ARBA00004370"/>
    </source>
</evidence>
<dbReference type="RefSeq" id="WP_302714384.1">
    <property type="nucleotide sequence ID" value="NZ_JAULRT010000062.1"/>
</dbReference>
<dbReference type="PANTHER" id="PTHR30221:SF8">
    <property type="entry name" value="SMALL-CONDUCTANCE MECHANOSENSITIVE CHANNEL"/>
    <property type="match status" value="1"/>
</dbReference>
<keyword evidence="5" id="KW-0406">Ion transport</keyword>
<sequence>MLKVLLISCCIVFFLLMSRLVERLVRDLAAKRSVSEFRVEYITKITRFALLFCVVAVICLLMGLGYGDVALFLSSIFAVVGIALFAQWSILSNITASVIIFFGFPYRVGDRIQVLDPDAKLCGVITEITMFHVIVRLDDDNTVTYPNSLMLQRAVLKVNGEPALAPPEETTSPQ</sequence>
<keyword evidence="5" id="KW-1003">Cell membrane</keyword>
<keyword evidence="4 5" id="KW-0472">Membrane</keyword>
<dbReference type="InterPro" id="IPR006685">
    <property type="entry name" value="MscS_channel_2nd"/>
</dbReference>
<dbReference type="InterPro" id="IPR023408">
    <property type="entry name" value="MscS_beta-dom_sf"/>
</dbReference>
<dbReference type="Proteomes" id="UP001168380">
    <property type="component" value="Unassembled WGS sequence"/>
</dbReference>
<evidence type="ECO:0000256" key="2">
    <source>
        <dbReference type="ARBA" id="ARBA00022692"/>
    </source>
</evidence>
<comment type="subcellular location">
    <subcellularLocation>
        <location evidence="5">Cell inner membrane</location>
        <topology evidence="5">Multi-pass membrane protein</topology>
    </subcellularLocation>
    <subcellularLocation>
        <location evidence="1">Membrane</location>
    </subcellularLocation>
</comment>
<dbReference type="PANTHER" id="PTHR30221">
    <property type="entry name" value="SMALL-CONDUCTANCE MECHANOSENSITIVE CHANNEL"/>
    <property type="match status" value="1"/>
</dbReference>
<evidence type="ECO:0000259" key="6">
    <source>
        <dbReference type="Pfam" id="PF00924"/>
    </source>
</evidence>
<keyword evidence="5" id="KW-0997">Cell inner membrane</keyword>
<dbReference type="EMBL" id="JAULRT010000062">
    <property type="protein sequence ID" value="MDO3383546.1"/>
    <property type="molecule type" value="Genomic_DNA"/>
</dbReference>
<keyword evidence="5" id="KW-0813">Transport</keyword>
<gene>
    <name evidence="7" type="ORF">QWI16_15300</name>
</gene>
<dbReference type="InterPro" id="IPR010920">
    <property type="entry name" value="LSM_dom_sf"/>
</dbReference>
<comment type="caution">
    <text evidence="7">The sequence shown here is derived from an EMBL/GenBank/DDBJ whole genome shotgun (WGS) entry which is preliminary data.</text>
</comment>
<keyword evidence="3 5" id="KW-1133">Transmembrane helix</keyword>
<evidence type="ECO:0000313" key="7">
    <source>
        <dbReference type="EMBL" id="MDO3383546.1"/>
    </source>
</evidence>
<dbReference type="Pfam" id="PF00924">
    <property type="entry name" value="MS_channel_2nd"/>
    <property type="match status" value="1"/>
</dbReference>
<accession>A0ABT8TLP2</accession>
<feature type="domain" description="Mechanosensitive ion channel MscS" evidence="6">
    <location>
        <begin position="90"/>
        <end position="154"/>
    </location>
</feature>
<dbReference type="SUPFAM" id="SSF50182">
    <property type="entry name" value="Sm-like ribonucleoproteins"/>
    <property type="match status" value="1"/>
</dbReference>
<evidence type="ECO:0000313" key="8">
    <source>
        <dbReference type="Proteomes" id="UP001168380"/>
    </source>
</evidence>
<dbReference type="InterPro" id="IPR045275">
    <property type="entry name" value="MscS_archaea/bacteria_type"/>
</dbReference>
<comment type="function">
    <text evidence="5">Mechanosensitive channel that participates in the regulation of osmotic pressure changes within the cell, opening in response to stretch forces in the membrane lipid bilayer, without the need for other proteins. Contributes to normal resistance to hypoosmotic shock. Forms an ion channel of 1.0 nanosiemens conductance with a slight preference for anions.</text>
</comment>
<comment type="subunit">
    <text evidence="5">Homoheptamer.</text>
</comment>
<keyword evidence="5" id="KW-0407">Ion channel</keyword>
<comment type="caution">
    <text evidence="5">Lacks conserved residue(s) required for the propagation of feature annotation.</text>
</comment>
<name>A0ABT8TLP2_9GAMM</name>
<keyword evidence="8" id="KW-1185">Reference proteome</keyword>
<reference evidence="7" key="1">
    <citation type="submission" date="2023-07" db="EMBL/GenBank/DDBJ databases">
        <title>Gilvimarinus algae sp. nov., isolated from the surface of Kelp.</title>
        <authorList>
            <person name="Sun Y.Y."/>
            <person name="Gong Y."/>
            <person name="Du Z.J."/>
        </authorList>
    </citation>
    <scope>NUCLEOTIDE SEQUENCE</scope>
    <source>
        <strain evidence="7">SDUM040014</strain>
    </source>
</reference>
<feature type="transmembrane region" description="Helical" evidence="5">
    <location>
        <begin position="47"/>
        <end position="64"/>
    </location>
</feature>
<organism evidence="7 8">
    <name type="scientific">Gilvimarinus algae</name>
    <dbReference type="NCBI Taxonomy" id="3058037"/>
    <lineage>
        <taxon>Bacteria</taxon>
        <taxon>Pseudomonadati</taxon>
        <taxon>Pseudomonadota</taxon>
        <taxon>Gammaproteobacteria</taxon>
        <taxon>Cellvibrionales</taxon>
        <taxon>Cellvibrionaceae</taxon>
        <taxon>Gilvimarinus</taxon>
    </lineage>
</organism>
<evidence type="ECO:0000256" key="4">
    <source>
        <dbReference type="ARBA" id="ARBA00023136"/>
    </source>
</evidence>
<evidence type="ECO:0000256" key="3">
    <source>
        <dbReference type="ARBA" id="ARBA00022989"/>
    </source>
</evidence>
<comment type="similarity">
    <text evidence="5">Belongs to the MscS (TC 1.A.23) family.</text>
</comment>
<dbReference type="Gene3D" id="1.10.287.1260">
    <property type="match status" value="1"/>
</dbReference>
<keyword evidence="2 5" id="KW-0812">Transmembrane</keyword>
<evidence type="ECO:0000256" key="5">
    <source>
        <dbReference type="RuleBase" id="RU369025"/>
    </source>
</evidence>